<evidence type="ECO:0000313" key="1">
    <source>
        <dbReference type="EMBL" id="RVX40774.1"/>
    </source>
</evidence>
<name>A0A438M4K7_9ACTN</name>
<gene>
    <name evidence="1" type="ORF">EDD27_3199</name>
</gene>
<dbReference type="OrthoDB" id="5184718at2"/>
<dbReference type="Proteomes" id="UP000284824">
    <property type="component" value="Unassembled WGS sequence"/>
</dbReference>
<sequence length="310" mass="34129">MAVQHRINSRKSFEQVTAGPYEVSALYYYQSLDCLVDLAYRIAEDFFARPHLYTNVGAGRGGRPLAPSLARFHARYGTHEKLPSKAHREAIFAPIFGAPGGATDFQRLRNELVEASAAYASRVFDEGVEMLRERVRTTHRPFKEYLRGLNGDSLRWSAEEALSEITESVSYRILRSDGIVAVFGIAQRPRDEWPYVEDSNGDKAVEQISRTLAGRATDSSSQSWISREAISNRQRTALRGAEAIAAVLEYEESMPNDKLIALITACYTWGAALRTQAGSGLGPGGGMSASQRSPLADGGRTVTTAYDLLN</sequence>
<organism evidence="1 2">
    <name type="scientific">Nonomuraea polychroma</name>
    <dbReference type="NCBI Taxonomy" id="46176"/>
    <lineage>
        <taxon>Bacteria</taxon>
        <taxon>Bacillati</taxon>
        <taxon>Actinomycetota</taxon>
        <taxon>Actinomycetes</taxon>
        <taxon>Streptosporangiales</taxon>
        <taxon>Streptosporangiaceae</taxon>
        <taxon>Nonomuraea</taxon>
    </lineage>
</organism>
<proteinExistence type="predicted"/>
<dbReference type="AlphaFoldDB" id="A0A438M4K7"/>
<protein>
    <submittedName>
        <fullName evidence="1">Uncharacterized protein</fullName>
    </submittedName>
</protein>
<accession>A0A438M4K7</accession>
<comment type="caution">
    <text evidence="1">The sequence shown here is derived from an EMBL/GenBank/DDBJ whole genome shotgun (WGS) entry which is preliminary data.</text>
</comment>
<keyword evidence="2" id="KW-1185">Reference proteome</keyword>
<dbReference type="RefSeq" id="WP_127933107.1">
    <property type="nucleotide sequence ID" value="NZ_SAUN01000001.1"/>
</dbReference>
<reference evidence="1 2" key="1">
    <citation type="submission" date="2019-01" db="EMBL/GenBank/DDBJ databases">
        <title>Sequencing the genomes of 1000 actinobacteria strains.</title>
        <authorList>
            <person name="Klenk H.-P."/>
        </authorList>
    </citation>
    <scope>NUCLEOTIDE SEQUENCE [LARGE SCALE GENOMIC DNA]</scope>
    <source>
        <strain evidence="1 2">DSM 43925</strain>
    </source>
</reference>
<evidence type="ECO:0000313" key="2">
    <source>
        <dbReference type="Proteomes" id="UP000284824"/>
    </source>
</evidence>
<dbReference type="EMBL" id="SAUN01000001">
    <property type="protein sequence ID" value="RVX40774.1"/>
    <property type="molecule type" value="Genomic_DNA"/>
</dbReference>